<dbReference type="AlphaFoldDB" id="A0A3B0S0R6"/>
<keyword evidence="1" id="KW-0472">Membrane</keyword>
<protein>
    <submittedName>
        <fullName evidence="2">Uncharacterized protein</fullName>
    </submittedName>
</protein>
<evidence type="ECO:0000313" key="2">
    <source>
        <dbReference type="EMBL" id="VAV90143.1"/>
    </source>
</evidence>
<reference evidence="2" key="1">
    <citation type="submission" date="2018-06" db="EMBL/GenBank/DDBJ databases">
        <authorList>
            <person name="Zhirakovskaya E."/>
        </authorList>
    </citation>
    <scope>NUCLEOTIDE SEQUENCE</scope>
</reference>
<accession>A0A3B0S0R6</accession>
<evidence type="ECO:0000256" key="1">
    <source>
        <dbReference type="SAM" id="Phobius"/>
    </source>
</evidence>
<keyword evidence="1" id="KW-1133">Transmembrane helix</keyword>
<organism evidence="2">
    <name type="scientific">hydrothermal vent metagenome</name>
    <dbReference type="NCBI Taxonomy" id="652676"/>
    <lineage>
        <taxon>unclassified sequences</taxon>
        <taxon>metagenomes</taxon>
        <taxon>ecological metagenomes</taxon>
    </lineage>
</organism>
<proteinExistence type="predicted"/>
<keyword evidence="1" id="KW-0812">Transmembrane</keyword>
<sequence>MTDFWNFKDAFIVAQSNWMWLLLALAIGVIIGWITCARRDDDTVGDN</sequence>
<feature type="transmembrane region" description="Helical" evidence="1">
    <location>
        <begin position="18"/>
        <end position="37"/>
    </location>
</feature>
<name>A0A3B0S0R6_9ZZZZ</name>
<gene>
    <name evidence="2" type="ORF">MNBD_ALPHA08-350</name>
</gene>
<dbReference type="EMBL" id="UOEC01000073">
    <property type="protein sequence ID" value="VAV90143.1"/>
    <property type="molecule type" value="Genomic_DNA"/>
</dbReference>